<proteinExistence type="predicted"/>
<dbReference type="GO" id="GO:0043041">
    <property type="term" value="P:amino acid activation for nonribosomal peptide biosynthetic process"/>
    <property type="evidence" value="ECO:0007669"/>
    <property type="project" value="TreeGrafter"/>
</dbReference>
<dbReference type="SUPFAM" id="SSF52777">
    <property type="entry name" value="CoA-dependent acyltransferases"/>
    <property type="match status" value="2"/>
</dbReference>
<feature type="domain" description="Condensation" evidence="1">
    <location>
        <begin position="61"/>
        <end position="343"/>
    </location>
</feature>
<dbReference type="PANTHER" id="PTHR45527:SF1">
    <property type="entry name" value="FATTY ACID SYNTHASE"/>
    <property type="match status" value="1"/>
</dbReference>
<dbReference type="Gene3D" id="3.30.559.30">
    <property type="entry name" value="Nonribosomal peptide synthetase, condensation domain"/>
    <property type="match status" value="1"/>
</dbReference>
<dbReference type="AlphaFoldDB" id="A0A0J8CCT4"/>
<evidence type="ECO:0000313" key="3">
    <source>
        <dbReference type="Proteomes" id="UP000037432"/>
    </source>
</evidence>
<dbReference type="PATRIC" id="fig|1938.3.peg.5880"/>
<protein>
    <recommendedName>
        <fullName evidence="1">Condensation domain-containing protein</fullName>
    </recommendedName>
</protein>
<dbReference type="GO" id="GO:0005737">
    <property type="term" value="C:cytoplasm"/>
    <property type="evidence" value="ECO:0007669"/>
    <property type="project" value="TreeGrafter"/>
</dbReference>
<reference evidence="2 3" key="1">
    <citation type="submission" date="2015-06" db="EMBL/GenBank/DDBJ databases">
        <authorList>
            <person name="Ju K.-S."/>
            <person name="Doroghazi J.R."/>
            <person name="Metcalf W.W."/>
        </authorList>
    </citation>
    <scope>NUCLEOTIDE SEQUENCE [LARGE SCALE GENOMIC DNA]</scope>
    <source>
        <strain evidence="2 3">NRRL 3414</strain>
    </source>
</reference>
<dbReference type="Gene3D" id="3.30.559.10">
    <property type="entry name" value="Chloramphenicol acetyltransferase-like domain"/>
    <property type="match status" value="1"/>
</dbReference>
<evidence type="ECO:0000259" key="1">
    <source>
        <dbReference type="Pfam" id="PF00668"/>
    </source>
</evidence>
<name>A0A0J8CCT4_STRVR</name>
<accession>A0A0J8CCT4</accession>
<dbReference type="Proteomes" id="UP000037432">
    <property type="component" value="Unassembled WGS sequence"/>
</dbReference>
<dbReference type="GO" id="GO:0031177">
    <property type="term" value="F:phosphopantetheine binding"/>
    <property type="evidence" value="ECO:0007669"/>
    <property type="project" value="TreeGrafter"/>
</dbReference>
<dbReference type="PANTHER" id="PTHR45527">
    <property type="entry name" value="NONRIBOSOMAL PEPTIDE SYNTHETASE"/>
    <property type="match status" value="1"/>
</dbReference>
<dbReference type="GO" id="GO:0044550">
    <property type="term" value="P:secondary metabolite biosynthetic process"/>
    <property type="evidence" value="ECO:0007669"/>
    <property type="project" value="TreeGrafter"/>
</dbReference>
<dbReference type="EMBL" id="LFNT01000006">
    <property type="protein sequence ID" value="KMS75690.1"/>
    <property type="molecule type" value="Genomic_DNA"/>
</dbReference>
<dbReference type="GO" id="GO:0003824">
    <property type="term" value="F:catalytic activity"/>
    <property type="evidence" value="ECO:0007669"/>
    <property type="project" value="InterPro"/>
</dbReference>
<gene>
    <name evidence="2" type="ORF">ACM01_07825</name>
</gene>
<sequence>MDNSMQKTASHLLSFSGCTSGTHSLAWAQIAAVRSIERIGGALTPPHVRKDGPLTGVRRIEDVLSAILKVVQRYEALRSHWERTGDGRLVQVVRAEGALSIDQYEVAADDVSGAAHTVKERLALEDFAPGELPVRIALLTVRGTPAAIAMLLHHVFADGVASAIVYEEIVNLSMGRTTPEPSAWQPREIAAFEDSPLGRAQARRADVFLRKELRRAPVPAPPCAIPADRQPTFVWAQLESPAAAAAIAGLARGRGVSSANVILAAYSAVLGRWTRQPSVTFRLTVANRAHPRTRHAVTNLFQSVPLTVPAQADSFGDLARDVAVTALRGYRHAWYDHDRFMESISEISAERGHHVTVPFGVNLRVIGQSDFEGPQSLAEKRVLDTLADLSPDDLRRLTAASQLTENYDSAALPDLNVRFSVWALARTAVMTLMGDTTAIARHGPGLLLSGLDAILVRAALASADAPLHQLAEQALDQAADKRRSLTKESLGDG</sequence>
<dbReference type="InterPro" id="IPR001242">
    <property type="entry name" value="Condensation_dom"/>
</dbReference>
<dbReference type="PROSITE" id="PS51257">
    <property type="entry name" value="PROKAR_LIPOPROTEIN"/>
    <property type="match status" value="1"/>
</dbReference>
<dbReference type="Pfam" id="PF00668">
    <property type="entry name" value="Condensation"/>
    <property type="match status" value="1"/>
</dbReference>
<comment type="caution">
    <text evidence="2">The sequence shown here is derived from an EMBL/GenBank/DDBJ whole genome shotgun (WGS) entry which is preliminary data.</text>
</comment>
<evidence type="ECO:0000313" key="2">
    <source>
        <dbReference type="EMBL" id="KMS75690.1"/>
    </source>
</evidence>
<dbReference type="InterPro" id="IPR023213">
    <property type="entry name" value="CAT-like_dom_sf"/>
</dbReference>
<organism evidence="2 3">
    <name type="scientific">Streptomyces viridochromogenes</name>
    <dbReference type="NCBI Taxonomy" id="1938"/>
    <lineage>
        <taxon>Bacteria</taxon>
        <taxon>Bacillati</taxon>
        <taxon>Actinomycetota</taxon>
        <taxon>Actinomycetes</taxon>
        <taxon>Kitasatosporales</taxon>
        <taxon>Streptomycetaceae</taxon>
        <taxon>Streptomyces</taxon>
    </lineage>
</organism>
<dbReference type="GO" id="GO:0008610">
    <property type="term" value="P:lipid biosynthetic process"/>
    <property type="evidence" value="ECO:0007669"/>
    <property type="project" value="UniProtKB-ARBA"/>
</dbReference>